<keyword evidence="6" id="KW-0407">Ion channel</keyword>
<evidence type="ECO:0000256" key="9">
    <source>
        <dbReference type="SAM" id="Phobius"/>
    </source>
</evidence>
<keyword evidence="1" id="KW-0770">Synapse</keyword>
<dbReference type="GO" id="GO:0004890">
    <property type="term" value="F:GABA-A receptor activity"/>
    <property type="evidence" value="ECO:0007669"/>
    <property type="project" value="InterPro"/>
</dbReference>
<evidence type="ECO:0000313" key="11">
    <source>
        <dbReference type="EMBL" id="GIY27342.1"/>
    </source>
</evidence>
<dbReference type="InterPro" id="IPR006029">
    <property type="entry name" value="Neurotrans-gated_channel_TM"/>
</dbReference>
<sequence length="186" mass="21163">MTFLGLECRNNLPKVPYCTALDYYVAISFCFIFATIIQFAIVHYYTKVGSGEYYFPPTPETSDSEETEDGEDAEEEEEEETKNVHFNSRDSNKITIFCTAGITQKRVEAGATANESTQCPDDTGPNPKLPSRQTHARRRKSHPNHRRRNYQLNSVSKIDKASRIVFPIAFLIINIIYWTTYLGGSS</sequence>
<feature type="domain" description="Neurotransmitter-gated ion-channel transmembrane" evidence="10">
    <location>
        <begin position="1"/>
        <end position="178"/>
    </location>
</feature>
<keyword evidence="6" id="KW-1071">Ligand-gated ion channel</keyword>
<keyword evidence="9" id="KW-0812">Transmembrane</keyword>
<evidence type="ECO:0000256" key="5">
    <source>
        <dbReference type="ARBA" id="ARBA00023257"/>
    </source>
</evidence>
<organism evidence="11 12">
    <name type="scientific">Caerostris darwini</name>
    <dbReference type="NCBI Taxonomy" id="1538125"/>
    <lineage>
        <taxon>Eukaryota</taxon>
        <taxon>Metazoa</taxon>
        <taxon>Ecdysozoa</taxon>
        <taxon>Arthropoda</taxon>
        <taxon>Chelicerata</taxon>
        <taxon>Arachnida</taxon>
        <taxon>Araneae</taxon>
        <taxon>Araneomorphae</taxon>
        <taxon>Entelegynae</taxon>
        <taxon>Araneoidea</taxon>
        <taxon>Araneidae</taxon>
        <taxon>Caerostris</taxon>
    </lineage>
</organism>
<dbReference type="GO" id="GO:0005230">
    <property type="term" value="F:extracellular ligand-gated monoatomic ion channel activity"/>
    <property type="evidence" value="ECO:0007669"/>
    <property type="project" value="UniProtKB-ARBA"/>
</dbReference>
<feature type="region of interest" description="Disordered" evidence="8">
    <location>
        <begin position="56"/>
        <end position="85"/>
    </location>
</feature>
<keyword evidence="5" id="KW-0628">Postsynaptic cell membrane</keyword>
<dbReference type="EMBL" id="BPLQ01007044">
    <property type="protein sequence ID" value="GIY27342.1"/>
    <property type="molecule type" value="Genomic_DNA"/>
</dbReference>
<evidence type="ECO:0000256" key="6">
    <source>
        <dbReference type="ARBA" id="ARBA00023286"/>
    </source>
</evidence>
<protein>
    <submittedName>
        <fullName evidence="11">Gamma-aminobutyric acid receptor alpha-like</fullName>
    </submittedName>
</protein>
<evidence type="ECO:0000256" key="1">
    <source>
        <dbReference type="ARBA" id="ARBA00023018"/>
    </source>
</evidence>
<dbReference type="Pfam" id="PF02932">
    <property type="entry name" value="Neur_chan_memb"/>
    <property type="match status" value="1"/>
</dbReference>
<evidence type="ECO:0000256" key="8">
    <source>
        <dbReference type="SAM" id="MobiDB-lite"/>
    </source>
</evidence>
<dbReference type="GO" id="GO:0005254">
    <property type="term" value="F:chloride channel activity"/>
    <property type="evidence" value="ECO:0007669"/>
    <property type="project" value="UniProtKB-ARBA"/>
</dbReference>
<reference evidence="11 12" key="1">
    <citation type="submission" date="2021-06" db="EMBL/GenBank/DDBJ databases">
        <title>Caerostris darwini draft genome.</title>
        <authorList>
            <person name="Kono N."/>
            <person name="Arakawa K."/>
        </authorList>
    </citation>
    <scope>NUCLEOTIDE SEQUENCE [LARGE SCALE GENOMIC DNA]</scope>
</reference>
<keyword evidence="2" id="KW-1015">Disulfide bond</keyword>
<keyword evidence="3 11" id="KW-0675">Receptor</keyword>
<dbReference type="AlphaFoldDB" id="A0AAV4S4J8"/>
<keyword evidence="9" id="KW-0472">Membrane</keyword>
<dbReference type="PRINTS" id="PR01079">
    <property type="entry name" value="GABAARALPHA"/>
</dbReference>
<keyword evidence="12" id="KW-1185">Reference proteome</keyword>
<evidence type="ECO:0000313" key="12">
    <source>
        <dbReference type="Proteomes" id="UP001054837"/>
    </source>
</evidence>
<comment type="caution">
    <text evidence="11">The sequence shown here is derived from an EMBL/GenBank/DDBJ whole genome shotgun (WGS) entry which is preliminary data.</text>
</comment>
<keyword evidence="6" id="KW-0406">Ion transport</keyword>
<accession>A0AAV4S4J8</accession>
<feature type="region of interest" description="Disordered" evidence="8">
    <location>
        <begin position="111"/>
        <end position="152"/>
    </location>
</feature>
<dbReference type="GO" id="GO:0045211">
    <property type="term" value="C:postsynaptic membrane"/>
    <property type="evidence" value="ECO:0007669"/>
    <property type="project" value="UniProtKB-SubCell"/>
</dbReference>
<gene>
    <name evidence="11" type="primary">Grd</name>
    <name evidence="11" type="ORF">CDAR_392011</name>
</gene>
<keyword evidence="9" id="KW-1133">Transmembrane helix</keyword>
<name>A0AAV4S4J8_9ARAC</name>
<evidence type="ECO:0000256" key="2">
    <source>
        <dbReference type="ARBA" id="ARBA00023157"/>
    </source>
</evidence>
<dbReference type="Gene3D" id="1.20.58.390">
    <property type="entry name" value="Neurotransmitter-gated ion-channel transmembrane domain"/>
    <property type="match status" value="1"/>
</dbReference>
<evidence type="ECO:0000256" key="7">
    <source>
        <dbReference type="ARBA" id="ARBA00034104"/>
    </source>
</evidence>
<evidence type="ECO:0000259" key="10">
    <source>
        <dbReference type="Pfam" id="PF02932"/>
    </source>
</evidence>
<keyword evidence="4" id="KW-0325">Glycoprotein</keyword>
<proteinExistence type="predicted"/>
<dbReference type="InterPro" id="IPR036719">
    <property type="entry name" value="Neuro-gated_channel_TM_sf"/>
</dbReference>
<dbReference type="InterPro" id="IPR001390">
    <property type="entry name" value="GABAAa_rcpt"/>
</dbReference>
<feature type="compositionally biased region" description="Acidic residues" evidence="8">
    <location>
        <begin position="62"/>
        <end position="80"/>
    </location>
</feature>
<feature type="transmembrane region" description="Helical" evidence="9">
    <location>
        <begin position="164"/>
        <end position="184"/>
    </location>
</feature>
<evidence type="ECO:0000256" key="3">
    <source>
        <dbReference type="ARBA" id="ARBA00023170"/>
    </source>
</evidence>
<evidence type="ECO:0000256" key="4">
    <source>
        <dbReference type="ARBA" id="ARBA00023180"/>
    </source>
</evidence>
<dbReference type="GO" id="GO:0099095">
    <property type="term" value="F:ligand-gated monoatomic anion channel activity"/>
    <property type="evidence" value="ECO:0007669"/>
    <property type="project" value="UniProtKB-ARBA"/>
</dbReference>
<dbReference type="SUPFAM" id="SSF90112">
    <property type="entry name" value="Neurotransmitter-gated ion-channel transmembrane pore"/>
    <property type="match status" value="1"/>
</dbReference>
<keyword evidence="6" id="KW-0813">Transport</keyword>
<dbReference type="PRINTS" id="PR00253">
    <property type="entry name" value="GABAARECEPTR"/>
</dbReference>
<dbReference type="Proteomes" id="UP001054837">
    <property type="component" value="Unassembled WGS sequence"/>
</dbReference>
<feature type="compositionally biased region" description="Basic residues" evidence="8">
    <location>
        <begin position="134"/>
        <end position="149"/>
    </location>
</feature>
<dbReference type="InterPro" id="IPR038050">
    <property type="entry name" value="Neuro_actylchol_rec"/>
</dbReference>
<comment type="subcellular location">
    <subcellularLocation>
        <location evidence="7">Postsynaptic cell membrane</location>
        <topology evidence="7">Multi-pass membrane protein</topology>
    </subcellularLocation>
</comment>
<feature type="transmembrane region" description="Helical" evidence="9">
    <location>
        <begin position="23"/>
        <end position="45"/>
    </location>
</feature>
<dbReference type="InterPro" id="IPR006028">
    <property type="entry name" value="GABAA/Glycine_rcpt"/>
</dbReference>